<dbReference type="PROSITE" id="PS51740">
    <property type="entry name" value="SPOVT_ABRB"/>
    <property type="match status" value="1"/>
</dbReference>
<dbReference type="Gene3D" id="2.10.260.10">
    <property type="match status" value="1"/>
</dbReference>
<gene>
    <name evidence="4" type="ORF">G7068_09950</name>
</gene>
<keyword evidence="1 4" id="KW-0238">DNA-binding</keyword>
<dbReference type="SMART" id="SM00966">
    <property type="entry name" value="SpoVT_AbrB"/>
    <property type="match status" value="1"/>
</dbReference>
<evidence type="ECO:0000256" key="2">
    <source>
        <dbReference type="SAM" id="MobiDB-lite"/>
    </source>
</evidence>
<dbReference type="InterPro" id="IPR037914">
    <property type="entry name" value="SpoVT-AbrB_sf"/>
</dbReference>
<reference evidence="4 5" key="1">
    <citation type="submission" date="2020-03" db="EMBL/GenBank/DDBJ databases">
        <title>Leucobacter sp. nov., isolated from beetles.</title>
        <authorList>
            <person name="Hyun D.-W."/>
            <person name="Bae J.-W."/>
        </authorList>
    </citation>
    <scope>NUCLEOTIDE SEQUENCE [LARGE SCALE GENOMIC DNA]</scope>
    <source>
        <strain evidence="4 5">HDW9C</strain>
    </source>
</reference>
<dbReference type="EMBL" id="CP049863">
    <property type="protein sequence ID" value="QIK63485.1"/>
    <property type="molecule type" value="Genomic_DNA"/>
</dbReference>
<evidence type="ECO:0000259" key="3">
    <source>
        <dbReference type="PROSITE" id="PS51740"/>
    </source>
</evidence>
<proteinExistence type="predicted"/>
<dbReference type="RefSeq" id="WP_166291641.1">
    <property type="nucleotide sequence ID" value="NZ_CP049863.1"/>
</dbReference>
<protein>
    <submittedName>
        <fullName evidence="4">AbrB/MazE/SpoVT family DNA-binding domain-containing protein</fullName>
    </submittedName>
</protein>
<dbReference type="AlphaFoldDB" id="A0A6G7XFZ9"/>
<dbReference type="GO" id="GO:0003677">
    <property type="term" value="F:DNA binding"/>
    <property type="evidence" value="ECO:0007669"/>
    <property type="project" value="UniProtKB-UniRule"/>
</dbReference>
<evidence type="ECO:0000313" key="4">
    <source>
        <dbReference type="EMBL" id="QIK63485.1"/>
    </source>
</evidence>
<name>A0A6G7XFZ9_9MICO</name>
<organism evidence="4 5">
    <name type="scientific">Leucobacter viscericola</name>
    <dbReference type="NCBI Taxonomy" id="2714935"/>
    <lineage>
        <taxon>Bacteria</taxon>
        <taxon>Bacillati</taxon>
        <taxon>Actinomycetota</taxon>
        <taxon>Actinomycetes</taxon>
        <taxon>Micrococcales</taxon>
        <taxon>Microbacteriaceae</taxon>
        <taxon>Leucobacter</taxon>
    </lineage>
</organism>
<dbReference type="NCBIfam" id="TIGR01439">
    <property type="entry name" value="lp_hng_hel_AbrB"/>
    <property type="match status" value="1"/>
</dbReference>
<dbReference type="Pfam" id="PF04014">
    <property type="entry name" value="MazE_antitoxin"/>
    <property type="match status" value="1"/>
</dbReference>
<feature type="region of interest" description="Disordered" evidence="2">
    <location>
        <begin position="89"/>
        <end position="114"/>
    </location>
</feature>
<accession>A0A6G7XFZ9</accession>
<keyword evidence="5" id="KW-1185">Reference proteome</keyword>
<sequence>MSIAHLDRAYVTLSSKGQVTIPKSIRDEMKLEPGSQLRFVHMSDGRVELIPRTGSMQDLIGILHDPNRKPISIDEMNDAIADGWATAGARGMRGLDPDHTVSASDSNGAAKKSR</sequence>
<dbReference type="KEGG" id="lvi:G7068_09950"/>
<dbReference type="InterPro" id="IPR007159">
    <property type="entry name" value="SpoVT-AbrB_dom"/>
</dbReference>
<evidence type="ECO:0000256" key="1">
    <source>
        <dbReference type="PROSITE-ProRule" id="PRU01076"/>
    </source>
</evidence>
<evidence type="ECO:0000313" key="5">
    <source>
        <dbReference type="Proteomes" id="UP000502677"/>
    </source>
</evidence>
<dbReference type="SUPFAM" id="SSF89447">
    <property type="entry name" value="AbrB/MazE/MraZ-like"/>
    <property type="match status" value="1"/>
</dbReference>
<dbReference type="Proteomes" id="UP000502677">
    <property type="component" value="Chromosome"/>
</dbReference>
<feature type="domain" description="SpoVT-AbrB" evidence="3">
    <location>
        <begin position="8"/>
        <end position="54"/>
    </location>
</feature>